<gene>
    <name evidence="3" type="ordered locus">Mhun_0876</name>
</gene>
<dbReference type="KEGG" id="mhu:Mhun_0876"/>
<feature type="transmembrane region" description="Helical" evidence="1">
    <location>
        <begin position="248"/>
        <end position="266"/>
    </location>
</feature>
<dbReference type="Gene3D" id="3.40.50.11600">
    <property type="match status" value="1"/>
</dbReference>
<dbReference type="OrthoDB" id="124664at2157"/>
<proteinExistence type="predicted"/>
<dbReference type="InterPro" id="IPR016041">
    <property type="entry name" value="Ac-CoA_synth_d_su_TIM-brl"/>
</dbReference>
<dbReference type="NCBIfam" id="NF040863">
    <property type="entry name" value="HgcA_corrinoid"/>
    <property type="match status" value="1"/>
</dbReference>
<dbReference type="Proteomes" id="UP000001941">
    <property type="component" value="Chromosome"/>
</dbReference>
<evidence type="ECO:0000256" key="1">
    <source>
        <dbReference type="SAM" id="Phobius"/>
    </source>
</evidence>
<organism evidence="3 4">
    <name type="scientific">Methanospirillum hungatei JF-1 (strain ATCC 27890 / DSM 864 / NBRC 100397 / JF-1)</name>
    <dbReference type="NCBI Taxonomy" id="323259"/>
    <lineage>
        <taxon>Archaea</taxon>
        <taxon>Methanobacteriati</taxon>
        <taxon>Methanobacteriota</taxon>
        <taxon>Stenosarchaea group</taxon>
        <taxon>Methanomicrobia</taxon>
        <taxon>Methanomicrobiales</taxon>
        <taxon>Methanospirillaceae</taxon>
        <taxon>Methanospirillum</taxon>
    </lineage>
</organism>
<feature type="transmembrane region" description="Helical" evidence="1">
    <location>
        <begin position="315"/>
        <end position="336"/>
    </location>
</feature>
<feature type="transmembrane region" description="Helical" evidence="1">
    <location>
        <begin position="272"/>
        <end position="294"/>
    </location>
</feature>
<name>Q2FQB8_METHJ</name>
<dbReference type="eggNOG" id="arCOG06909">
    <property type="taxonomic scope" value="Archaea"/>
</dbReference>
<evidence type="ECO:0000313" key="4">
    <source>
        <dbReference type="Proteomes" id="UP000001941"/>
    </source>
</evidence>
<feature type="transmembrane region" description="Helical" evidence="1">
    <location>
        <begin position="188"/>
        <end position="211"/>
    </location>
</feature>
<feature type="domain" description="CO dehydrogenase/acetyl-CoA synthase delta subunit TIM barrel" evidence="2">
    <location>
        <begin position="48"/>
        <end position="139"/>
    </location>
</feature>
<dbReference type="AlphaFoldDB" id="Q2FQB8"/>
<dbReference type="EMBL" id="CP000254">
    <property type="protein sequence ID" value="ABD40626.1"/>
    <property type="molecule type" value="Genomic_DNA"/>
</dbReference>
<keyword evidence="1" id="KW-0472">Membrane</keyword>
<dbReference type="InParanoid" id="Q2FQB8"/>
<accession>Q2FQB8</accession>
<evidence type="ECO:0000313" key="3">
    <source>
        <dbReference type="EMBL" id="ABD40626.1"/>
    </source>
</evidence>
<protein>
    <recommendedName>
        <fullName evidence="2">CO dehydrogenase/acetyl-CoA synthase delta subunit TIM barrel domain-containing protein</fullName>
    </recommendedName>
</protein>
<feature type="transmembrane region" description="Helical" evidence="1">
    <location>
        <begin position="217"/>
        <end position="236"/>
    </location>
</feature>
<dbReference type="HOGENOM" id="CLU_830865_0_0_2"/>
<sequence>METSCCCSCSEPDTACSYSIPQTDSNITIANRIDHILARWGYKRSGHVVRPGLYRLGNPDADSPVFASANYTISFDTLRLNLKGFDAYILVLDTKGINVWCAAGKGTFGTDELVKRIESTGLSHIVSHRNIIVPQLGAPGISAHMVKQRSGFTVEYGPVRAADLPEYMRTGKATSEMRKVSFPIQDRLVLIPIELVHVAIPTIIISIILWLLAGPAAGVAAIAAVITGTVLFPILLPYLPTQDFSMKGFILGGVCAVPFSAMYAQSADLPEWALAAGAIVPLLIIPAVVAYLGLNFTGSTPYTSRTGVKKEIFRYVPIMAVMTGIGSVIGIVLSIFRLAGVI</sequence>
<reference evidence="4" key="1">
    <citation type="journal article" date="2016" name="Stand. Genomic Sci.">
        <title>Complete genome sequence of Methanospirillum hungatei type strain JF1.</title>
        <authorList>
            <person name="Gunsalus R.P."/>
            <person name="Cook L.E."/>
            <person name="Crable B."/>
            <person name="Rohlin L."/>
            <person name="McDonald E."/>
            <person name="Mouttaki H."/>
            <person name="Sieber J.R."/>
            <person name="Poweleit N."/>
            <person name="Zhou H."/>
            <person name="Lapidus A.L."/>
            <person name="Daligault H.E."/>
            <person name="Land M."/>
            <person name="Gilna P."/>
            <person name="Ivanova N."/>
            <person name="Kyrpides N."/>
            <person name="Culley D.E."/>
            <person name="McInerney M.J."/>
        </authorList>
    </citation>
    <scope>NUCLEOTIDE SEQUENCE [LARGE SCALE GENOMIC DNA]</scope>
    <source>
        <strain evidence="4">ATCC 27890 / DSM 864 / NBRC 100397 / JF-1</strain>
    </source>
</reference>
<evidence type="ECO:0000259" key="2">
    <source>
        <dbReference type="Pfam" id="PF03599"/>
    </source>
</evidence>
<dbReference type="Pfam" id="PF03599">
    <property type="entry name" value="CdhD"/>
    <property type="match status" value="1"/>
</dbReference>
<dbReference type="STRING" id="323259.Mhun_0876"/>
<keyword evidence="4" id="KW-1185">Reference proteome</keyword>
<keyword evidence="1" id="KW-0812">Transmembrane</keyword>
<dbReference type="EnsemblBacteria" id="ABD40626">
    <property type="protein sequence ID" value="ABD40626"/>
    <property type="gene ID" value="Mhun_0876"/>
</dbReference>
<keyword evidence="1" id="KW-1133">Transmembrane helix</keyword>